<dbReference type="HAMAP" id="MF_01358">
    <property type="entry name" value="NDH1_NuoD"/>
    <property type="match status" value="1"/>
</dbReference>
<dbReference type="InterPro" id="IPR029014">
    <property type="entry name" value="NiFe-Hase_large"/>
</dbReference>
<dbReference type="PROSITE" id="PS00535">
    <property type="entry name" value="COMPLEX1_49K"/>
    <property type="match status" value="1"/>
</dbReference>
<feature type="domain" description="NADH-quinone oxidoreductase subunit D" evidence="8">
    <location>
        <begin position="148"/>
        <end position="313"/>
    </location>
</feature>
<dbReference type="Proteomes" id="UP000655287">
    <property type="component" value="Unassembled WGS sequence"/>
</dbReference>
<evidence type="ECO:0000313" key="10">
    <source>
        <dbReference type="Proteomes" id="UP000655287"/>
    </source>
</evidence>
<evidence type="ECO:0000256" key="5">
    <source>
        <dbReference type="ARBA" id="ARBA00023027"/>
    </source>
</evidence>
<dbReference type="GO" id="GO:0051287">
    <property type="term" value="F:NAD binding"/>
    <property type="evidence" value="ECO:0007669"/>
    <property type="project" value="InterPro"/>
</dbReference>
<comment type="catalytic activity">
    <reaction evidence="6">
        <text>a quinone + NADH + 5 H(+)(in) = a quinol + NAD(+) + 4 H(+)(out)</text>
        <dbReference type="Rhea" id="RHEA:57888"/>
        <dbReference type="ChEBI" id="CHEBI:15378"/>
        <dbReference type="ChEBI" id="CHEBI:24646"/>
        <dbReference type="ChEBI" id="CHEBI:57540"/>
        <dbReference type="ChEBI" id="CHEBI:57945"/>
        <dbReference type="ChEBI" id="CHEBI:132124"/>
    </reaction>
</comment>
<proteinExistence type="inferred from homology"/>
<keyword evidence="5 6" id="KW-0520">NAD</keyword>
<keyword evidence="6" id="KW-1003">Cell membrane</keyword>
<evidence type="ECO:0000256" key="6">
    <source>
        <dbReference type="HAMAP-Rule" id="MF_01358"/>
    </source>
</evidence>
<keyword evidence="3 6" id="KW-0874">Quinone</keyword>
<comment type="subcellular location">
    <subcellularLocation>
        <location evidence="6">Cell membrane</location>
        <topology evidence="6">Peripheral membrane protein</topology>
        <orientation evidence="6">Cytoplasmic side</orientation>
    </subcellularLocation>
</comment>
<evidence type="ECO:0000256" key="7">
    <source>
        <dbReference type="RuleBase" id="RU003685"/>
    </source>
</evidence>
<dbReference type="PANTHER" id="PTHR11993">
    <property type="entry name" value="NADH-UBIQUINONE OXIDOREDUCTASE 49 KDA SUBUNIT"/>
    <property type="match status" value="1"/>
</dbReference>
<comment type="similarity">
    <text evidence="1 6 7">Belongs to the complex I 49 kDa subunit family.</text>
</comment>
<evidence type="ECO:0000259" key="8">
    <source>
        <dbReference type="Pfam" id="PF00346"/>
    </source>
</evidence>
<dbReference type="AlphaFoldDB" id="A0A919R1C5"/>
<comment type="function">
    <text evidence="6">NDH-1 shuttles electrons from NADH, via FMN and iron-sulfur (Fe-S) centers, to quinones in the respiratory chain. The immediate electron acceptor for the enzyme in this species is believed to be a menaquinone. Couples the redox reaction to proton translocation (for every two electrons transferred, four hydrogen ions are translocated across the cytoplasmic membrane), and thus conserves the redox energy in a proton gradient.</text>
</comment>
<comment type="caution">
    <text evidence="9">The sequence shown here is derived from an EMBL/GenBank/DDBJ whole genome shotgun (WGS) entry which is preliminary data.</text>
</comment>
<evidence type="ECO:0000256" key="3">
    <source>
        <dbReference type="ARBA" id="ARBA00022719"/>
    </source>
</evidence>
<sequence>MGGMTEPPAAARPGRTERTVGMGAGAKELAAEDVILNIGPQHPSTHGVLRLRLALAGERVEAAEPIIGYMHRGAEKLFEVRDYRQIIVLANRHDWLSAFANELGVVLAVERMLGMEVPVRAVWARTLLAELNRVLSHLMFLGAYPMELGAVTPGLAALRARETLQAVLEEVSGGRLHYMFNRVGGLKEDLPDGWPARTAAAVGEVRRGLPDLERLILDNELFLARTKGIGVLDPETVMQYGVSGPIARASGVDLDLRRDEPYLAYGELPVRVVTRTAGDCHARFEVLLEQVKVSLDLADACLARLRSLPPGPIGQRLPKVLKVPEGHTYAWTENPLGLNGYYLVSRGEKTPWRLKLRSASYSNVQVLREMLPGALVADLVAILGSMFFVVGDIDR</sequence>
<dbReference type="GO" id="GO:0005886">
    <property type="term" value="C:plasma membrane"/>
    <property type="evidence" value="ECO:0007669"/>
    <property type="project" value="UniProtKB-SubCell"/>
</dbReference>
<dbReference type="InterPro" id="IPR001135">
    <property type="entry name" value="NADH_Q_OxRdtase_suD"/>
</dbReference>
<keyword evidence="6" id="KW-0472">Membrane</keyword>
<dbReference type="SUPFAM" id="SSF56762">
    <property type="entry name" value="HydB/Nqo4-like"/>
    <property type="match status" value="1"/>
</dbReference>
<evidence type="ECO:0000313" key="9">
    <source>
        <dbReference type="EMBL" id="GII77538.1"/>
    </source>
</evidence>
<dbReference type="PANTHER" id="PTHR11993:SF10">
    <property type="entry name" value="NADH DEHYDROGENASE [UBIQUINONE] IRON-SULFUR PROTEIN 2, MITOCHONDRIAL"/>
    <property type="match status" value="1"/>
</dbReference>
<keyword evidence="10" id="KW-1185">Reference proteome</keyword>
<evidence type="ECO:0000256" key="2">
    <source>
        <dbReference type="ARBA" id="ARBA00022448"/>
    </source>
</evidence>
<feature type="domain" description="NADH-quinone oxidoreductase subunit D" evidence="8">
    <location>
        <begin position="321"/>
        <end position="395"/>
    </location>
</feature>
<name>A0A919R1C5_9ACTN</name>
<reference evidence="9" key="1">
    <citation type="submission" date="2021-01" db="EMBL/GenBank/DDBJ databases">
        <title>Whole genome shotgun sequence of Sphaerisporangium rufum NBRC 109079.</title>
        <authorList>
            <person name="Komaki H."/>
            <person name="Tamura T."/>
        </authorList>
    </citation>
    <scope>NUCLEOTIDE SEQUENCE</scope>
    <source>
        <strain evidence="9">NBRC 109079</strain>
    </source>
</reference>
<keyword evidence="4 6" id="KW-1278">Translocase</keyword>
<dbReference type="GO" id="GO:0050136">
    <property type="term" value="F:NADH dehydrogenase (quinone) (non-electrogenic) activity"/>
    <property type="evidence" value="ECO:0007669"/>
    <property type="project" value="UniProtKB-UniRule"/>
</dbReference>
<dbReference type="InterPro" id="IPR014029">
    <property type="entry name" value="NADH_UbQ_OxRdtase_49kDa_CS"/>
</dbReference>
<organism evidence="9 10">
    <name type="scientific">Sphaerisporangium rufum</name>
    <dbReference type="NCBI Taxonomy" id="1381558"/>
    <lineage>
        <taxon>Bacteria</taxon>
        <taxon>Bacillati</taxon>
        <taxon>Actinomycetota</taxon>
        <taxon>Actinomycetes</taxon>
        <taxon>Streptosporangiales</taxon>
        <taxon>Streptosporangiaceae</taxon>
        <taxon>Sphaerisporangium</taxon>
    </lineage>
</organism>
<dbReference type="EC" id="7.1.1.-" evidence="6"/>
<evidence type="ECO:0000256" key="1">
    <source>
        <dbReference type="ARBA" id="ARBA00005769"/>
    </source>
</evidence>
<dbReference type="Gene3D" id="1.10.645.10">
    <property type="entry name" value="Cytochrome-c3 Hydrogenase, chain B"/>
    <property type="match status" value="1"/>
</dbReference>
<protein>
    <recommendedName>
        <fullName evidence="6">NADH-quinone oxidoreductase subunit D</fullName>
        <ecNumber evidence="6">7.1.1.-</ecNumber>
    </recommendedName>
    <alternativeName>
        <fullName evidence="6">NADH dehydrogenase I subunit D</fullName>
    </alternativeName>
    <alternativeName>
        <fullName evidence="6">NDH-1 subunit D</fullName>
    </alternativeName>
</protein>
<dbReference type="GO" id="GO:0048038">
    <property type="term" value="F:quinone binding"/>
    <property type="evidence" value="ECO:0007669"/>
    <property type="project" value="UniProtKB-KW"/>
</dbReference>
<gene>
    <name evidence="9" type="primary">nuoD1</name>
    <name evidence="6" type="synonym">nuoD</name>
    <name evidence="9" type="ORF">Sru01_25200</name>
</gene>
<dbReference type="Pfam" id="PF00346">
    <property type="entry name" value="Complex1_49kDa"/>
    <property type="match status" value="2"/>
</dbReference>
<evidence type="ECO:0000256" key="4">
    <source>
        <dbReference type="ARBA" id="ARBA00022967"/>
    </source>
</evidence>
<accession>A0A919R1C5</accession>
<dbReference type="EMBL" id="BOOU01000036">
    <property type="protein sequence ID" value="GII77538.1"/>
    <property type="molecule type" value="Genomic_DNA"/>
</dbReference>
<comment type="subunit">
    <text evidence="6">NDH-1 is composed of 14 different subunits. Subunits NuoB, C, D, E, F, and G constitute the peripheral sector of the complex.</text>
</comment>
<keyword evidence="2 6" id="KW-0813">Transport</keyword>
<dbReference type="InterPro" id="IPR022885">
    <property type="entry name" value="NDH1_su_D/H"/>
</dbReference>